<dbReference type="EC" id="2.1.1.72" evidence="1"/>
<dbReference type="GO" id="GO:0009007">
    <property type="term" value="F:site-specific DNA-methyltransferase (adenine-specific) activity"/>
    <property type="evidence" value="ECO:0007669"/>
    <property type="project" value="UniProtKB-EC"/>
</dbReference>
<gene>
    <name evidence="7" type="ORF">JIR001_26450</name>
</gene>
<dbReference type="InterPro" id="IPR029063">
    <property type="entry name" value="SAM-dependent_MTases_sf"/>
</dbReference>
<evidence type="ECO:0000313" key="8">
    <source>
        <dbReference type="Proteomes" id="UP000677436"/>
    </source>
</evidence>
<keyword evidence="2" id="KW-0489">Methyltransferase</keyword>
<dbReference type="GO" id="GO:0032259">
    <property type="term" value="P:methylation"/>
    <property type="evidence" value="ECO:0007669"/>
    <property type="project" value="UniProtKB-KW"/>
</dbReference>
<name>A0A8D5ZPB5_9BACL</name>
<evidence type="ECO:0000256" key="5">
    <source>
        <dbReference type="ARBA" id="ARBA00047942"/>
    </source>
</evidence>
<evidence type="ECO:0000256" key="3">
    <source>
        <dbReference type="ARBA" id="ARBA00022679"/>
    </source>
</evidence>
<dbReference type="RefSeq" id="WP_212773155.1">
    <property type="nucleotide sequence ID" value="NZ_AP024601.1"/>
</dbReference>
<dbReference type="InterPro" id="IPR050953">
    <property type="entry name" value="N4_N6_ade-DNA_methylase"/>
</dbReference>
<dbReference type="EMBL" id="AP024601">
    <property type="protein sequence ID" value="BCU82862.1"/>
    <property type="molecule type" value="Genomic_DNA"/>
</dbReference>
<proteinExistence type="predicted"/>
<accession>A0A8D5ZPB5</accession>
<dbReference type="REBASE" id="478572">
    <property type="entry name" value="PapR001ORF26450P"/>
</dbReference>
<dbReference type="Gene3D" id="3.40.50.150">
    <property type="entry name" value="Vaccinia Virus protein VP39"/>
    <property type="match status" value="1"/>
</dbReference>
<reference evidence="7" key="2">
    <citation type="journal article" date="2021" name="Microbiol. Resour. Announc.">
        <title>Complete Genome Sequence of Polycladomyces abyssicola JIR-001T, Isolated from Hemipelagic Sediment in Deep Seawater.</title>
        <authorList>
            <person name="Tsubouchi T."/>
            <person name="Kaneko Y."/>
        </authorList>
    </citation>
    <scope>NUCLEOTIDE SEQUENCE</scope>
    <source>
        <strain evidence="7">JIR-001</strain>
    </source>
</reference>
<organism evidence="7 8">
    <name type="scientific">Polycladomyces abyssicola</name>
    <dbReference type="NCBI Taxonomy" id="1125966"/>
    <lineage>
        <taxon>Bacteria</taxon>
        <taxon>Bacillati</taxon>
        <taxon>Bacillota</taxon>
        <taxon>Bacilli</taxon>
        <taxon>Bacillales</taxon>
        <taxon>Thermoactinomycetaceae</taxon>
        <taxon>Polycladomyces</taxon>
    </lineage>
</organism>
<dbReference type="Pfam" id="PF07669">
    <property type="entry name" value="Eco57I"/>
    <property type="match status" value="1"/>
</dbReference>
<evidence type="ECO:0000256" key="1">
    <source>
        <dbReference type="ARBA" id="ARBA00011900"/>
    </source>
</evidence>
<dbReference type="KEGG" id="pabs:JIR001_26450"/>
<evidence type="ECO:0000256" key="2">
    <source>
        <dbReference type="ARBA" id="ARBA00022603"/>
    </source>
</evidence>
<dbReference type="Proteomes" id="UP000677436">
    <property type="component" value="Chromosome"/>
</dbReference>
<comment type="catalytic activity">
    <reaction evidence="5">
        <text>a 2'-deoxyadenosine in DNA + S-adenosyl-L-methionine = an N(6)-methyl-2'-deoxyadenosine in DNA + S-adenosyl-L-homocysteine + H(+)</text>
        <dbReference type="Rhea" id="RHEA:15197"/>
        <dbReference type="Rhea" id="RHEA-COMP:12418"/>
        <dbReference type="Rhea" id="RHEA-COMP:12419"/>
        <dbReference type="ChEBI" id="CHEBI:15378"/>
        <dbReference type="ChEBI" id="CHEBI:57856"/>
        <dbReference type="ChEBI" id="CHEBI:59789"/>
        <dbReference type="ChEBI" id="CHEBI:90615"/>
        <dbReference type="ChEBI" id="CHEBI:90616"/>
        <dbReference type="EC" id="2.1.1.72"/>
    </reaction>
</comment>
<feature type="domain" description="Type II methyltransferase M.TaqI-like" evidence="6">
    <location>
        <begin position="346"/>
        <end position="571"/>
    </location>
</feature>
<dbReference type="AlphaFoldDB" id="A0A8D5ZPB5"/>
<dbReference type="PRINTS" id="PR00507">
    <property type="entry name" value="N12N6MTFRASE"/>
</dbReference>
<keyword evidence="4" id="KW-0949">S-adenosyl-L-methionine</keyword>
<protein>
    <recommendedName>
        <fullName evidence="1">site-specific DNA-methyltransferase (adenine-specific)</fullName>
        <ecNumber evidence="1">2.1.1.72</ecNumber>
    </recommendedName>
</protein>
<evidence type="ECO:0000313" key="7">
    <source>
        <dbReference type="EMBL" id="BCU82862.1"/>
    </source>
</evidence>
<keyword evidence="3" id="KW-0808">Transferase</keyword>
<dbReference type="GO" id="GO:0006304">
    <property type="term" value="P:DNA modification"/>
    <property type="evidence" value="ECO:0007669"/>
    <property type="project" value="InterPro"/>
</dbReference>
<dbReference type="SUPFAM" id="SSF53335">
    <property type="entry name" value="S-adenosyl-L-methionine-dependent methyltransferases"/>
    <property type="match status" value="1"/>
</dbReference>
<dbReference type="PANTHER" id="PTHR33841">
    <property type="entry name" value="DNA METHYLTRANSFERASE YEEA-RELATED"/>
    <property type="match status" value="1"/>
</dbReference>
<evidence type="ECO:0000256" key="4">
    <source>
        <dbReference type="ARBA" id="ARBA00022691"/>
    </source>
</evidence>
<keyword evidence="8" id="KW-1185">Reference proteome</keyword>
<evidence type="ECO:0000259" key="6">
    <source>
        <dbReference type="Pfam" id="PF07669"/>
    </source>
</evidence>
<dbReference type="PANTHER" id="PTHR33841:SF1">
    <property type="entry name" value="DNA METHYLTRANSFERASE A"/>
    <property type="match status" value="1"/>
</dbReference>
<sequence>MPVLSSELRSQLARVVVDAREAAEEGARSALQALAVHHHEPYGPMTPEQRNLRNRLRAHGRQLGDKRDPRRGTQEIDCLVHECAYQHWHRMLFARFLAENDLLIEPNSGVAITLTECEELARELNEDPWVMASRFAQQMLPQIFRADDPVLEVMLPPETQQTLEGLLADLPSAVFTADDSLGWTYQFWQSAEKERVNNSGEKITGRTLPAVTQLFTEPYMVFFLLHNTIGAWHAGKILDSQPELVESANSEQELREAVALNGYSFDYLRFVREPVNEKDADRAKGPWRPAAGTFDAWPRDAKDLKVLDPCCGSGHFLVAAFDLLVRLRMDEEDLPLEDAVRAVLAENLFGLELDARCTQIAAFNLALTAWKMVGRVIDLPVLNIACSGLSVGVSKSEWLKFAGEDMNLRYGMERLYDLFEQAPELGSLIDPRRAIPDDELFVPDFNELEPLLVEAMRSEEVVVSEQHEISVAAQGIARAYKLLDDEYTLIITNVPYLKRTGQSDTLRAFCTANYPESSYNLATVFLDRLMEMNGKTGTVAVVIPQNWTFLATYKAFRSRLLNTQQWNLLAKLGPGAFETISGEVVNVALCVISASEPPDDHMFYGIDAMKVQEPRAKEATLRCSPLRGVDQEKQLTNPDARISLDFTAADEILGDYAKGLAGIQSGDTPRFSRYFWEFYRIFTDWSFQQSTPDSTCHYNGRERVLFWQEGRGELTRSPGAYVRGTEGWGKQGVAISQMGELSATLFTGEIWDNNTAVIVPEDTDHLAAIWCFCASPIYQEAVRKLDQKVNVTNATLVKVPFDLEYWQKVASQTYPDGLPQPYSDDPTQWIFHGHPAKAEARTVLQVAIARLLGYRWPAEQDPSMRLATEAREWVNRCSELNQFADTDGIVCLSPVRGESSAADRLRQLLAAAFGNDWSPAKERQLLQAAALNGRPASSLEEWLRDKFFEEHCKLFHHRPFIWHIWDGRKDGFHALVNYHRLAGPDGDGRRTLEALTYTYLGDWIERQKAEQSEGKEGADARLAAALDLQEQLKKILEGEPPYDIFIRWKPLQEQPIGWEPDINDGVRLNIRPFMSVTLNKGGRAGAGVLRYKPNINWKKDRGKEPESLRPRDDFPWFWGCDPERSPEHRTNFMGGQNFDGNRWNDLHYSIAVKQAARERAAKGALS</sequence>
<reference evidence="7" key="1">
    <citation type="journal article" date="2013" name="Int. J. Syst. Evol. Microbiol.">
        <title>Polycladomyces abyssicola gen. nov., sp. nov., a thermophilic filamentous bacterium isolated from hemipelagic sediment.</title>
        <authorList>
            <person name="Tsubouchi T."/>
            <person name="Shimane Y."/>
            <person name="Mori K."/>
            <person name="Usui K."/>
            <person name="Hiraki T."/>
            <person name="Tame A."/>
            <person name="Uematsu K."/>
            <person name="Maruyama T."/>
            <person name="Hatada Y."/>
        </authorList>
    </citation>
    <scope>NUCLEOTIDE SEQUENCE</scope>
    <source>
        <strain evidence="7">JIR-001</strain>
    </source>
</reference>
<dbReference type="InterPro" id="IPR011639">
    <property type="entry name" value="MethylTrfase_TaqI-like_dom"/>
</dbReference>